<comment type="caution">
    <text evidence="20">The sequence shown here is derived from an EMBL/GenBank/DDBJ whole genome shotgun (WGS) entry which is preliminary data.</text>
</comment>
<proteinExistence type="predicted"/>
<keyword evidence="6" id="KW-0808">Transferase</keyword>
<evidence type="ECO:0000256" key="17">
    <source>
        <dbReference type="SAM" id="Phobius"/>
    </source>
</evidence>
<evidence type="ECO:0000256" key="15">
    <source>
        <dbReference type="ARBA" id="ARBA00037219"/>
    </source>
</evidence>
<dbReference type="RefSeq" id="WP_115753607.1">
    <property type="nucleotide sequence ID" value="NZ_LARY01000002.1"/>
</dbReference>
<evidence type="ECO:0000256" key="3">
    <source>
        <dbReference type="ARBA" id="ARBA00012438"/>
    </source>
</evidence>
<dbReference type="InterPro" id="IPR003594">
    <property type="entry name" value="HATPase_dom"/>
</dbReference>
<keyword evidence="13" id="KW-0843">Virulence</keyword>
<dbReference type="InterPro" id="IPR005467">
    <property type="entry name" value="His_kinase_dom"/>
</dbReference>
<organism evidence="20 21">
    <name type="scientific">Listeria kieliensis</name>
    <dbReference type="NCBI Taxonomy" id="1621700"/>
    <lineage>
        <taxon>Bacteria</taxon>
        <taxon>Bacillati</taxon>
        <taxon>Bacillota</taxon>
        <taxon>Bacilli</taxon>
        <taxon>Bacillales</taxon>
        <taxon>Listeriaceae</taxon>
        <taxon>Listeria</taxon>
    </lineage>
</organism>
<dbReference type="CDD" id="cd06225">
    <property type="entry name" value="HAMP"/>
    <property type="match status" value="1"/>
</dbReference>
<comment type="function">
    <text evidence="15">Member of the two-component regulatory system HssS/HssR involved in intracellular heme homeostasis and tempering of staphylococcal virulence. HssS functions as a heme sensor histidine kinase which is autophosphorylated at a histidine residue and transfers its phosphate group to an aspartate residue of HssR. HssR/HssS activates the expression of hrtAB, an efflux pump, in response to extracellular heme, hemin, hemoglobin or blood.</text>
</comment>
<dbReference type="InterPro" id="IPR003660">
    <property type="entry name" value="HAMP_dom"/>
</dbReference>
<keyword evidence="21" id="KW-1185">Reference proteome</keyword>
<dbReference type="SMART" id="SM00387">
    <property type="entry name" value="HATPase_c"/>
    <property type="match status" value="1"/>
</dbReference>
<sequence>MTRSIYGKFVAVTLAVMFISSFLGFLFANVYYQWKLKPVNDAKVTQVALRVAAFYQENEELDLERYLNQMGDMGYQLLLTDGKAEQDYFGGDFRVKKLDQSIIKQVLAGETYHGIDQFDGGLFVTGFFDNQLKNSIGVPIKTPDGQKALFVRPDQEAQFGELRFFFALILMLTALISIILVFISTRMVARPIRKLTKATEKIAAGDFDVKLDTKRKDEIGQLGASFTKMTDELAAVDAARQEFVANVSHELQSPLTSMHGFAELLAQDELSEEERKSYLTLLSQETARLSRLTKQLLLLAFLDKETGNIGQETVELAPAIRKTIRMFEWKIQEKELSVTIDLSDAMVQGDAELIEQIWQNLLSNAVKYTPEQGSIEISSREQEDWVEIRVRNSGAPIPDEKLGKIFERFYRGDESRLRSGESSGLGLSIVEKIIKLSSGSISVRSEAEFGTEFVVRLKKANL</sequence>
<evidence type="ECO:0000256" key="14">
    <source>
        <dbReference type="ARBA" id="ARBA00023136"/>
    </source>
</evidence>
<dbReference type="GO" id="GO:0005886">
    <property type="term" value="C:plasma membrane"/>
    <property type="evidence" value="ECO:0007669"/>
    <property type="project" value="UniProtKB-SubCell"/>
</dbReference>
<dbReference type="InterPro" id="IPR050398">
    <property type="entry name" value="HssS/ArlS-like"/>
</dbReference>
<feature type="domain" description="HAMP" evidence="19">
    <location>
        <begin position="186"/>
        <end position="238"/>
    </location>
</feature>
<comment type="subcellular location">
    <subcellularLocation>
        <location evidence="2">Cell membrane</location>
        <topology evidence="2">Multi-pass membrane protein</topology>
    </subcellularLocation>
</comment>
<keyword evidence="14 17" id="KW-0472">Membrane</keyword>
<keyword evidence="9" id="KW-0418">Kinase</keyword>
<dbReference type="PRINTS" id="PR00344">
    <property type="entry name" value="BCTRLSENSOR"/>
</dbReference>
<dbReference type="FunFam" id="3.30.565.10:FF:000006">
    <property type="entry name" value="Sensor histidine kinase WalK"/>
    <property type="match status" value="1"/>
</dbReference>
<evidence type="ECO:0000256" key="10">
    <source>
        <dbReference type="ARBA" id="ARBA00022840"/>
    </source>
</evidence>
<dbReference type="InterPro" id="IPR036097">
    <property type="entry name" value="HisK_dim/P_sf"/>
</dbReference>
<keyword evidence="7 17" id="KW-0812">Transmembrane</keyword>
<dbReference type="Pfam" id="PF00672">
    <property type="entry name" value="HAMP"/>
    <property type="match status" value="1"/>
</dbReference>
<evidence type="ECO:0000256" key="8">
    <source>
        <dbReference type="ARBA" id="ARBA00022741"/>
    </source>
</evidence>
<gene>
    <name evidence="20" type="ORF">UR08_10545</name>
</gene>
<dbReference type="PROSITE" id="PS50885">
    <property type="entry name" value="HAMP"/>
    <property type="match status" value="1"/>
</dbReference>
<dbReference type="SMART" id="SM00304">
    <property type="entry name" value="HAMP"/>
    <property type="match status" value="1"/>
</dbReference>
<evidence type="ECO:0000259" key="18">
    <source>
        <dbReference type="PROSITE" id="PS50109"/>
    </source>
</evidence>
<evidence type="ECO:0000256" key="1">
    <source>
        <dbReference type="ARBA" id="ARBA00000085"/>
    </source>
</evidence>
<dbReference type="GO" id="GO:0005524">
    <property type="term" value="F:ATP binding"/>
    <property type="evidence" value="ECO:0007669"/>
    <property type="project" value="UniProtKB-KW"/>
</dbReference>
<dbReference type="Gene3D" id="3.30.565.10">
    <property type="entry name" value="Histidine kinase-like ATPase, C-terminal domain"/>
    <property type="match status" value="1"/>
</dbReference>
<dbReference type="PANTHER" id="PTHR45528">
    <property type="entry name" value="SENSOR HISTIDINE KINASE CPXA"/>
    <property type="match status" value="1"/>
</dbReference>
<dbReference type="InterPro" id="IPR003661">
    <property type="entry name" value="HisK_dim/P_dom"/>
</dbReference>
<dbReference type="SMART" id="SM00388">
    <property type="entry name" value="HisKA"/>
    <property type="match status" value="1"/>
</dbReference>
<dbReference type="Gene3D" id="6.10.340.10">
    <property type="match status" value="1"/>
</dbReference>
<evidence type="ECO:0000313" key="20">
    <source>
        <dbReference type="EMBL" id="RDX01348.1"/>
    </source>
</evidence>
<evidence type="ECO:0000256" key="12">
    <source>
        <dbReference type="ARBA" id="ARBA00023012"/>
    </source>
</evidence>
<dbReference type="GO" id="GO:0000155">
    <property type="term" value="F:phosphorelay sensor kinase activity"/>
    <property type="evidence" value="ECO:0007669"/>
    <property type="project" value="InterPro"/>
</dbReference>
<dbReference type="SUPFAM" id="SSF47384">
    <property type="entry name" value="Homodimeric domain of signal transducing histidine kinase"/>
    <property type="match status" value="1"/>
</dbReference>
<keyword evidence="12" id="KW-0902">Two-component regulatory system</keyword>
<evidence type="ECO:0000256" key="6">
    <source>
        <dbReference type="ARBA" id="ARBA00022679"/>
    </source>
</evidence>
<name>A0A3D8TR36_9LIST</name>
<evidence type="ECO:0000256" key="13">
    <source>
        <dbReference type="ARBA" id="ARBA00023026"/>
    </source>
</evidence>
<dbReference type="InterPro" id="IPR036890">
    <property type="entry name" value="HATPase_C_sf"/>
</dbReference>
<reference evidence="21" key="1">
    <citation type="submission" date="2015-04" db="EMBL/GenBank/DDBJ databases">
        <authorList>
            <person name="Schardt J."/>
            <person name="Mueller-Herbst S."/>
            <person name="Scherer S."/>
            <person name="Huptas C."/>
        </authorList>
    </citation>
    <scope>NUCLEOTIDE SEQUENCE [LARGE SCALE GENOMIC DNA]</scope>
    <source>
        <strain evidence="21">Kiel-L1</strain>
    </source>
</reference>
<dbReference type="AlphaFoldDB" id="A0A3D8TR36"/>
<evidence type="ECO:0000256" key="9">
    <source>
        <dbReference type="ARBA" id="ARBA00022777"/>
    </source>
</evidence>
<feature type="transmembrane region" description="Helical" evidence="17">
    <location>
        <begin position="9"/>
        <end position="32"/>
    </location>
</feature>
<dbReference type="FunFam" id="1.10.287.130:FF:000001">
    <property type="entry name" value="Two-component sensor histidine kinase"/>
    <property type="match status" value="1"/>
</dbReference>
<accession>A0A3D8TR36</accession>
<evidence type="ECO:0000259" key="19">
    <source>
        <dbReference type="PROSITE" id="PS50885"/>
    </source>
</evidence>
<protein>
    <recommendedName>
        <fullName evidence="16">Heme sensor protein HssS</fullName>
        <ecNumber evidence="3">2.7.13.3</ecNumber>
    </recommendedName>
</protein>
<evidence type="ECO:0000256" key="2">
    <source>
        <dbReference type="ARBA" id="ARBA00004651"/>
    </source>
</evidence>
<evidence type="ECO:0000256" key="7">
    <source>
        <dbReference type="ARBA" id="ARBA00022692"/>
    </source>
</evidence>
<dbReference type="PROSITE" id="PS50109">
    <property type="entry name" value="HIS_KIN"/>
    <property type="match status" value="1"/>
</dbReference>
<dbReference type="SUPFAM" id="SSF55874">
    <property type="entry name" value="ATPase domain of HSP90 chaperone/DNA topoisomerase II/histidine kinase"/>
    <property type="match status" value="1"/>
</dbReference>
<dbReference type="Pfam" id="PF00512">
    <property type="entry name" value="HisKA"/>
    <property type="match status" value="1"/>
</dbReference>
<dbReference type="EC" id="2.7.13.3" evidence="3"/>
<dbReference type="Proteomes" id="UP000257055">
    <property type="component" value="Unassembled WGS sequence"/>
</dbReference>
<keyword evidence="4" id="KW-1003">Cell membrane</keyword>
<dbReference type="PANTHER" id="PTHR45528:SF11">
    <property type="entry name" value="HISTIDINE KINASE"/>
    <property type="match status" value="1"/>
</dbReference>
<dbReference type="SUPFAM" id="SSF158472">
    <property type="entry name" value="HAMP domain-like"/>
    <property type="match status" value="1"/>
</dbReference>
<comment type="catalytic activity">
    <reaction evidence="1">
        <text>ATP + protein L-histidine = ADP + protein N-phospho-L-histidine.</text>
        <dbReference type="EC" id="2.7.13.3"/>
    </reaction>
</comment>
<dbReference type="CDD" id="cd00082">
    <property type="entry name" value="HisKA"/>
    <property type="match status" value="1"/>
</dbReference>
<keyword evidence="10" id="KW-0067">ATP-binding</keyword>
<dbReference type="EMBL" id="LARY01000002">
    <property type="protein sequence ID" value="RDX01348.1"/>
    <property type="molecule type" value="Genomic_DNA"/>
</dbReference>
<feature type="domain" description="Histidine kinase" evidence="18">
    <location>
        <begin position="246"/>
        <end position="461"/>
    </location>
</feature>
<keyword evidence="5" id="KW-0597">Phosphoprotein</keyword>
<dbReference type="CDD" id="cd00075">
    <property type="entry name" value="HATPase"/>
    <property type="match status" value="1"/>
</dbReference>
<evidence type="ECO:0000256" key="16">
    <source>
        <dbReference type="ARBA" id="ARBA00040841"/>
    </source>
</evidence>
<dbReference type="Gene3D" id="1.10.287.130">
    <property type="match status" value="1"/>
</dbReference>
<dbReference type="InterPro" id="IPR004358">
    <property type="entry name" value="Sig_transdc_His_kin-like_C"/>
</dbReference>
<keyword evidence="11 17" id="KW-1133">Transmembrane helix</keyword>
<evidence type="ECO:0000256" key="5">
    <source>
        <dbReference type="ARBA" id="ARBA00022553"/>
    </source>
</evidence>
<feature type="transmembrane region" description="Helical" evidence="17">
    <location>
        <begin position="164"/>
        <end position="184"/>
    </location>
</feature>
<evidence type="ECO:0000256" key="4">
    <source>
        <dbReference type="ARBA" id="ARBA00022475"/>
    </source>
</evidence>
<evidence type="ECO:0000256" key="11">
    <source>
        <dbReference type="ARBA" id="ARBA00022989"/>
    </source>
</evidence>
<keyword evidence="8" id="KW-0547">Nucleotide-binding</keyword>
<dbReference type="Pfam" id="PF02518">
    <property type="entry name" value="HATPase_c"/>
    <property type="match status" value="1"/>
</dbReference>
<evidence type="ECO:0000313" key="21">
    <source>
        <dbReference type="Proteomes" id="UP000257055"/>
    </source>
</evidence>